<dbReference type="Proteomes" id="UP001180453">
    <property type="component" value="Unassembled WGS sequence"/>
</dbReference>
<sequence>MPLTRRTCLALAATPLAARAAPEVVIALDTQNPPFMYAGRDGLPHGVYPLLLRTLFNQIDVPARLVCLPWPRALAGLERAEHGVGGIYATAERQARHDFSQALHVETLKVYTRRGGLRLFDRIEDLRGLRVGVLRGWSYGDSFDAAARAGAFGVEPVSSDSQNFGKLERGFLDVAVAIEQSGDALLVTGDYPSVRALPNPLTENPTYLAFNKTAQQRALIARFDESLDKLRRSGEHARIVSLGLRD</sequence>
<dbReference type="InterPro" id="IPR001638">
    <property type="entry name" value="Solute-binding_3/MltF_N"/>
</dbReference>
<protein>
    <submittedName>
        <fullName evidence="4">Polar amino acid transport system substrate-binding protein</fullName>
    </submittedName>
</protein>
<dbReference type="SUPFAM" id="SSF53850">
    <property type="entry name" value="Periplasmic binding protein-like II"/>
    <property type="match status" value="1"/>
</dbReference>
<gene>
    <name evidence="4" type="ORF">J2X20_003368</name>
</gene>
<dbReference type="RefSeq" id="WP_310266887.1">
    <property type="nucleotide sequence ID" value="NZ_JAVDXU010000002.1"/>
</dbReference>
<feature type="domain" description="Solute-binding protein family 3/N-terminal" evidence="3">
    <location>
        <begin position="23"/>
        <end position="240"/>
    </location>
</feature>
<evidence type="ECO:0000256" key="1">
    <source>
        <dbReference type="ARBA" id="ARBA00022729"/>
    </source>
</evidence>
<reference evidence="4 5" key="1">
    <citation type="submission" date="2023-07" db="EMBL/GenBank/DDBJ databases">
        <title>Sorghum-associated microbial communities from plants grown in Nebraska, USA.</title>
        <authorList>
            <person name="Schachtman D."/>
        </authorList>
    </citation>
    <scope>NUCLEOTIDE SEQUENCE [LARGE SCALE GENOMIC DNA]</scope>
    <source>
        <strain evidence="4 5">BE314</strain>
    </source>
</reference>
<proteinExistence type="predicted"/>
<evidence type="ECO:0000256" key="2">
    <source>
        <dbReference type="SAM" id="SignalP"/>
    </source>
</evidence>
<evidence type="ECO:0000259" key="3">
    <source>
        <dbReference type="SMART" id="SM00062"/>
    </source>
</evidence>
<dbReference type="SMART" id="SM00062">
    <property type="entry name" value="PBPb"/>
    <property type="match status" value="1"/>
</dbReference>
<dbReference type="PANTHER" id="PTHR35936:SF25">
    <property type="entry name" value="ABC TRANSPORTER SUBSTRATE-BINDING PROTEIN"/>
    <property type="match status" value="1"/>
</dbReference>
<evidence type="ECO:0000313" key="4">
    <source>
        <dbReference type="EMBL" id="MDR7270710.1"/>
    </source>
</evidence>
<dbReference type="PANTHER" id="PTHR35936">
    <property type="entry name" value="MEMBRANE-BOUND LYTIC MUREIN TRANSGLYCOSYLASE F"/>
    <property type="match status" value="1"/>
</dbReference>
<organism evidence="4 5">
    <name type="scientific">Roseateles saccharophilus</name>
    <name type="common">Pseudomonas saccharophila</name>
    <dbReference type="NCBI Taxonomy" id="304"/>
    <lineage>
        <taxon>Bacteria</taxon>
        <taxon>Pseudomonadati</taxon>
        <taxon>Pseudomonadota</taxon>
        <taxon>Betaproteobacteria</taxon>
        <taxon>Burkholderiales</taxon>
        <taxon>Sphaerotilaceae</taxon>
        <taxon>Roseateles</taxon>
    </lineage>
</organism>
<feature type="signal peptide" evidence="2">
    <location>
        <begin position="1"/>
        <end position="20"/>
    </location>
</feature>
<keyword evidence="1 2" id="KW-0732">Signal</keyword>
<keyword evidence="5" id="KW-1185">Reference proteome</keyword>
<evidence type="ECO:0000313" key="5">
    <source>
        <dbReference type="Proteomes" id="UP001180453"/>
    </source>
</evidence>
<comment type="caution">
    <text evidence="4">The sequence shown here is derived from an EMBL/GenBank/DDBJ whole genome shotgun (WGS) entry which is preliminary data.</text>
</comment>
<feature type="chain" id="PRO_5047179284" evidence="2">
    <location>
        <begin position="21"/>
        <end position="246"/>
    </location>
</feature>
<name>A0ABU1YR57_ROSSA</name>
<dbReference type="EMBL" id="JAVDXU010000002">
    <property type="protein sequence ID" value="MDR7270710.1"/>
    <property type="molecule type" value="Genomic_DNA"/>
</dbReference>
<accession>A0ABU1YR57</accession>
<dbReference type="Pfam" id="PF00497">
    <property type="entry name" value="SBP_bac_3"/>
    <property type="match status" value="1"/>
</dbReference>
<dbReference type="Gene3D" id="3.40.190.10">
    <property type="entry name" value="Periplasmic binding protein-like II"/>
    <property type="match status" value="2"/>
</dbReference>